<accession>A0A1W2D2S3</accession>
<keyword evidence="1" id="KW-0472">Membrane</keyword>
<protein>
    <submittedName>
        <fullName evidence="2">Uncharacterized protein</fullName>
    </submittedName>
</protein>
<evidence type="ECO:0000256" key="1">
    <source>
        <dbReference type="SAM" id="Phobius"/>
    </source>
</evidence>
<proteinExistence type="predicted"/>
<gene>
    <name evidence="2" type="ORF">SAMN04488101_105212</name>
</gene>
<keyword evidence="1" id="KW-1133">Transmembrane helix</keyword>
<dbReference type="EMBL" id="FWYB01000005">
    <property type="protein sequence ID" value="SMC91773.1"/>
    <property type="molecule type" value="Genomic_DNA"/>
</dbReference>
<dbReference type="Proteomes" id="UP000192678">
    <property type="component" value="Unassembled WGS sequence"/>
</dbReference>
<reference evidence="2 3" key="1">
    <citation type="submission" date="2017-04" db="EMBL/GenBank/DDBJ databases">
        <authorList>
            <person name="Afonso C.L."/>
            <person name="Miller P.J."/>
            <person name="Scott M.A."/>
            <person name="Spackman E."/>
            <person name="Goraichik I."/>
            <person name="Dimitrov K.M."/>
            <person name="Suarez D.L."/>
            <person name="Swayne D.E."/>
        </authorList>
    </citation>
    <scope>NUCLEOTIDE SEQUENCE [LARGE SCALE GENOMIC DNA]</scope>
    <source>
        <strain evidence="2 3">DSM 19625</strain>
    </source>
</reference>
<sequence>MLIGCCYTKYDFGIRYRLYACIVILSNFFLKLSERLKNLIKIMFLLVITFMFKMLNFSLVYIFFLKVMKLS</sequence>
<feature type="transmembrane region" description="Helical" evidence="1">
    <location>
        <begin position="42"/>
        <end position="64"/>
    </location>
</feature>
<organism evidence="2 3">
    <name type="scientific">Pedobacter nyackensis</name>
    <dbReference type="NCBI Taxonomy" id="475255"/>
    <lineage>
        <taxon>Bacteria</taxon>
        <taxon>Pseudomonadati</taxon>
        <taxon>Bacteroidota</taxon>
        <taxon>Sphingobacteriia</taxon>
        <taxon>Sphingobacteriales</taxon>
        <taxon>Sphingobacteriaceae</taxon>
        <taxon>Pedobacter</taxon>
    </lineage>
</organism>
<evidence type="ECO:0000313" key="2">
    <source>
        <dbReference type="EMBL" id="SMC91773.1"/>
    </source>
</evidence>
<evidence type="ECO:0000313" key="3">
    <source>
        <dbReference type="Proteomes" id="UP000192678"/>
    </source>
</evidence>
<keyword evidence="3" id="KW-1185">Reference proteome</keyword>
<feature type="transmembrane region" description="Helical" evidence="1">
    <location>
        <begin position="12"/>
        <end position="30"/>
    </location>
</feature>
<name>A0A1W2D2S3_9SPHI</name>
<keyword evidence="1" id="KW-0812">Transmembrane</keyword>
<dbReference type="AlphaFoldDB" id="A0A1W2D2S3"/>